<dbReference type="Gene3D" id="1.20.1260.100">
    <property type="entry name" value="TspO/MBR protein"/>
    <property type="match status" value="1"/>
</dbReference>
<evidence type="ECO:0000313" key="9">
    <source>
        <dbReference type="Proteomes" id="UP000019373"/>
    </source>
</evidence>
<evidence type="ECO:0000256" key="2">
    <source>
        <dbReference type="ARBA" id="ARBA00007524"/>
    </source>
</evidence>
<dbReference type="eggNOG" id="KOG3797">
    <property type="taxonomic scope" value="Eukaryota"/>
</dbReference>
<keyword evidence="9" id="KW-1185">Reference proteome</keyword>
<dbReference type="FunFam" id="1.20.1260.100:FF:000001">
    <property type="entry name" value="translocator protein 2"/>
    <property type="match status" value="1"/>
</dbReference>
<dbReference type="EMBL" id="KE721353">
    <property type="protein sequence ID" value="ERF70218.1"/>
    <property type="molecule type" value="Genomic_DNA"/>
</dbReference>
<proteinExistence type="inferred from homology"/>
<evidence type="ECO:0000256" key="3">
    <source>
        <dbReference type="ARBA" id="ARBA00022692"/>
    </source>
</evidence>
<comment type="subcellular location">
    <subcellularLocation>
        <location evidence="1">Membrane</location>
        <topology evidence="1">Multi-pass membrane protein</topology>
    </subcellularLocation>
</comment>
<feature type="transmembrane region" description="Helical" evidence="7">
    <location>
        <begin position="146"/>
        <end position="166"/>
    </location>
</feature>
<dbReference type="HOGENOM" id="CLU_091805_0_0_1"/>
<name>U1GDS2_ENDPU</name>
<feature type="transmembrane region" description="Helical" evidence="7">
    <location>
        <begin position="122"/>
        <end position="140"/>
    </location>
</feature>
<keyword evidence="3 7" id="KW-0812">Transmembrane</keyword>
<evidence type="ECO:0000256" key="4">
    <source>
        <dbReference type="ARBA" id="ARBA00022989"/>
    </source>
</evidence>
<keyword evidence="4 7" id="KW-1133">Transmembrane helix</keyword>
<evidence type="ECO:0000256" key="5">
    <source>
        <dbReference type="ARBA" id="ARBA00023136"/>
    </source>
</evidence>
<dbReference type="GO" id="GO:0033013">
    <property type="term" value="P:tetrapyrrole metabolic process"/>
    <property type="evidence" value="ECO:0007669"/>
    <property type="project" value="UniProtKB-ARBA"/>
</dbReference>
<dbReference type="OrthoDB" id="8841220at2759"/>
<dbReference type="Pfam" id="PF03073">
    <property type="entry name" value="TspO_MBR"/>
    <property type="match status" value="1"/>
</dbReference>
<dbReference type="PANTHER" id="PTHR10057">
    <property type="entry name" value="PERIPHERAL-TYPE BENZODIAZEPINE RECEPTOR"/>
    <property type="match status" value="1"/>
</dbReference>
<feature type="transmembrane region" description="Helical" evidence="7">
    <location>
        <begin position="56"/>
        <end position="74"/>
    </location>
</feature>
<dbReference type="InterPro" id="IPR004307">
    <property type="entry name" value="TspO_MBR"/>
</dbReference>
<dbReference type="AlphaFoldDB" id="U1GDS2"/>
<evidence type="ECO:0000313" key="8">
    <source>
        <dbReference type="EMBL" id="ERF70218.1"/>
    </source>
</evidence>
<evidence type="ECO:0000256" key="7">
    <source>
        <dbReference type="SAM" id="Phobius"/>
    </source>
</evidence>
<organism evidence="8 9">
    <name type="scientific">Endocarpon pusillum (strain Z07020 / HMAS-L-300199)</name>
    <name type="common">Lichen-forming fungus</name>
    <dbReference type="NCBI Taxonomy" id="1263415"/>
    <lineage>
        <taxon>Eukaryota</taxon>
        <taxon>Fungi</taxon>
        <taxon>Dikarya</taxon>
        <taxon>Ascomycota</taxon>
        <taxon>Pezizomycotina</taxon>
        <taxon>Eurotiomycetes</taxon>
        <taxon>Chaetothyriomycetidae</taxon>
        <taxon>Verrucariales</taxon>
        <taxon>Verrucariaceae</taxon>
        <taxon>Endocarpon</taxon>
    </lineage>
</organism>
<dbReference type="PANTHER" id="PTHR10057:SF0">
    <property type="entry name" value="TRANSLOCATOR PROTEIN"/>
    <property type="match status" value="1"/>
</dbReference>
<dbReference type="CDD" id="cd15904">
    <property type="entry name" value="TSPO_MBR"/>
    <property type="match status" value="1"/>
</dbReference>
<accession>U1GDS2</accession>
<evidence type="ECO:0000256" key="1">
    <source>
        <dbReference type="ARBA" id="ARBA00004141"/>
    </source>
</evidence>
<sequence length="200" mass="22274">MSYIPSLTLPDAIFKTPAASILLPVGAGLLVGYYGRGTTQKTYMELKQPPYRPPPQVFGPVWTILYGLMGYGAYRAWNVGLSSLDPLKVEDTRVGATLYTIQLGLNLLWMPLFFYMKRPVEATADIFALTGTVGYLTYVWSKVDPIASYCLMPYVAWLGFASYLTVGVSHLNGWNLADKEKPRAQKEGDTKFVNEDPKAR</sequence>
<dbReference type="InterPro" id="IPR038330">
    <property type="entry name" value="TspO/MBR-related_sf"/>
</dbReference>
<gene>
    <name evidence="8" type="ORF">EPUS_00406</name>
</gene>
<dbReference type="GeneID" id="19235468"/>
<comment type="similarity">
    <text evidence="2">Belongs to the TspO/BZRP family.</text>
</comment>
<feature type="transmembrane region" description="Helical" evidence="7">
    <location>
        <begin position="12"/>
        <end position="35"/>
    </location>
</feature>
<reference evidence="9" key="1">
    <citation type="journal article" date="2014" name="BMC Genomics">
        <title>Genome characteristics reveal the impact of lichenization on lichen-forming fungus Endocarpon pusillum Hedwig (Verrucariales, Ascomycota).</title>
        <authorList>
            <person name="Wang Y.-Y."/>
            <person name="Liu B."/>
            <person name="Zhang X.-Y."/>
            <person name="Zhou Q.-M."/>
            <person name="Zhang T."/>
            <person name="Li H."/>
            <person name="Yu Y.-F."/>
            <person name="Zhang X.-L."/>
            <person name="Hao X.-Y."/>
            <person name="Wang M."/>
            <person name="Wang L."/>
            <person name="Wei J.-C."/>
        </authorList>
    </citation>
    <scope>NUCLEOTIDE SEQUENCE [LARGE SCALE GENOMIC DNA]</scope>
    <source>
        <strain evidence="9">Z07020 / HMAS-L-300199</strain>
    </source>
</reference>
<keyword evidence="5 7" id="KW-0472">Membrane</keyword>
<dbReference type="GO" id="GO:0005741">
    <property type="term" value="C:mitochondrial outer membrane"/>
    <property type="evidence" value="ECO:0007669"/>
    <property type="project" value="TreeGrafter"/>
</dbReference>
<evidence type="ECO:0000256" key="6">
    <source>
        <dbReference type="SAM" id="MobiDB-lite"/>
    </source>
</evidence>
<evidence type="ECO:0008006" key="10">
    <source>
        <dbReference type="Google" id="ProtNLM"/>
    </source>
</evidence>
<dbReference type="RefSeq" id="XP_007804253.1">
    <property type="nucleotide sequence ID" value="XM_007806062.1"/>
</dbReference>
<dbReference type="Proteomes" id="UP000019373">
    <property type="component" value="Unassembled WGS sequence"/>
</dbReference>
<feature type="region of interest" description="Disordered" evidence="6">
    <location>
        <begin position="181"/>
        <end position="200"/>
    </location>
</feature>
<protein>
    <recommendedName>
        <fullName evidence="10">Translocator protein</fullName>
    </recommendedName>
</protein>
<feature type="transmembrane region" description="Helical" evidence="7">
    <location>
        <begin position="94"/>
        <end position="115"/>
    </location>
</feature>
<dbReference type="OMA" id="WSWLFFG"/>